<evidence type="ECO:0000259" key="2">
    <source>
        <dbReference type="Pfam" id="PF18890"/>
    </source>
</evidence>
<dbReference type="InterPro" id="IPR044037">
    <property type="entry name" value="FANCL_d3"/>
</dbReference>
<accession>A0AAV9CV10</accession>
<feature type="domain" description="FANCL C-terminal" evidence="1">
    <location>
        <begin position="217"/>
        <end position="302"/>
    </location>
</feature>
<evidence type="ECO:0000259" key="1">
    <source>
        <dbReference type="Pfam" id="PF11793"/>
    </source>
</evidence>
<dbReference type="PANTHER" id="PTHR13206">
    <property type="entry name" value="UBIQUITIN LIGASE PROTEIN PHF9 FANCONI ANEMIA GROUP L PROTEIN"/>
    <property type="match status" value="1"/>
</dbReference>
<dbReference type="CDD" id="cd23831">
    <property type="entry name" value="DRWD-N_FANCL"/>
    <property type="match status" value="1"/>
</dbReference>
<dbReference type="InterPro" id="IPR016135">
    <property type="entry name" value="UBQ-conjugating_enzyme/RWD"/>
</dbReference>
<dbReference type="InterPro" id="IPR026848">
    <property type="entry name" value="Fancl"/>
</dbReference>
<dbReference type="GO" id="GO:0061630">
    <property type="term" value="F:ubiquitin protein ligase activity"/>
    <property type="evidence" value="ECO:0007669"/>
    <property type="project" value="TreeGrafter"/>
</dbReference>
<dbReference type="InterPro" id="IPR043003">
    <property type="entry name" value="FANCL_d3_sf"/>
</dbReference>
<dbReference type="InterPro" id="IPR026850">
    <property type="entry name" value="FANCL_C"/>
</dbReference>
<dbReference type="InterPro" id="IPR013083">
    <property type="entry name" value="Znf_RING/FYVE/PHD"/>
</dbReference>
<dbReference type="GO" id="GO:0036297">
    <property type="term" value="P:interstrand cross-link repair"/>
    <property type="evidence" value="ECO:0007669"/>
    <property type="project" value="InterPro"/>
</dbReference>
<organism evidence="4 5">
    <name type="scientific">Acorus calamus</name>
    <name type="common">Sweet flag</name>
    <dbReference type="NCBI Taxonomy" id="4465"/>
    <lineage>
        <taxon>Eukaryota</taxon>
        <taxon>Viridiplantae</taxon>
        <taxon>Streptophyta</taxon>
        <taxon>Embryophyta</taxon>
        <taxon>Tracheophyta</taxon>
        <taxon>Spermatophyta</taxon>
        <taxon>Magnoliopsida</taxon>
        <taxon>Liliopsida</taxon>
        <taxon>Acoraceae</taxon>
        <taxon>Acorus</taxon>
    </lineage>
</organism>
<feature type="domain" description="FANCL UBC-like" evidence="3">
    <location>
        <begin position="136"/>
        <end position="188"/>
    </location>
</feature>
<dbReference type="AlphaFoldDB" id="A0AAV9CV10"/>
<dbReference type="Pfam" id="PF18890">
    <property type="entry name" value="FANCL_d2"/>
    <property type="match status" value="1"/>
</dbReference>
<dbReference type="Gene3D" id="3.30.40.10">
    <property type="entry name" value="Zinc/RING finger domain, C3HC4 (zinc finger)"/>
    <property type="match status" value="1"/>
</dbReference>
<dbReference type="Pfam" id="PF11793">
    <property type="entry name" value="FANCL_C"/>
    <property type="match status" value="1"/>
</dbReference>
<dbReference type="InterPro" id="IPR043898">
    <property type="entry name" value="FANCL_d2"/>
</dbReference>
<dbReference type="GO" id="GO:0043240">
    <property type="term" value="C:Fanconi anaemia nuclear complex"/>
    <property type="evidence" value="ECO:0007669"/>
    <property type="project" value="InterPro"/>
</dbReference>
<dbReference type="Proteomes" id="UP001180020">
    <property type="component" value="Unassembled WGS sequence"/>
</dbReference>
<dbReference type="GO" id="GO:0006513">
    <property type="term" value="P:protein monoubiquitination"/>
    <property type="evidence" value="ECO:0007669"/>
    <property type="project" value="TreeGrafter"/>
</dbReference>
<sequence>MSVDPPLLFAWTFIQSNNIHNRCFRGIYGIGYVVQTRNRESTPSPSFYRSIYSQIEEVGWEHLVNLSDDLSSVSFRISDEKRRSYIVEIGLPEDYPESAPSVTAEVPYICQLRWSKRSRLKDVVCQFSEHLEKLQEFWSTMDDIDRHLLVVDPRQASRATTYRQVDLGDECHLLLAIDASYPRSLPETTNKSFPENLGNILETALPGPPNINEDDKQVDCGICYAQYLPIGKTLYLTGSLNSNKKFIRMFCSLRFSLSIEDDELEDQSGSPPDYTCDNPNCSRAFHSLCLRDWLRSITTTRQ</sequence>
<name>A0AAV9CV10_ACOCL</name>
<evidence type="ECO:0008006" key="6">
    <source>
        <dbReference type="Google" id="ProtNLM"/>
    </source>
</evidence>
<proteinExistence type="predicted"/>
<protein>
    <recommendedName>
        <fullName evidence="6">E3 ubiquitin-protein ligase FANCL</fullName>
    </recommendedName>
</protein>
<evidence type="ECO:0000259" key="3">
    <source>
        <dbReference type="Pfam" id="PF18891"/>
    </source>
</evidence>
<dbReference type="EMBL" id="JAUJYO010000017">
    <property type="protein sequence ID" value="KAK1292616.1"/>
    <property type="molecule type" value="Genomic_DNA"/>
</dbReference>
<reference evidence="4" key="1">
    <citation type="journal article" date="2023" name="Nat. Commun.">
        <title>Diploid and tetraploid genomes of Acorus and the evolution of monocots.</title>
        <authorList>
            <person name="Ma L."/>
            <person name="Liu K.W."/>
            <person name="Li Z."/>
            <person name="Hsiao Y.Y."/>
            <person name="Qi Y."/>
            <person name="Fu T."/>
            <person name="Tang G.D."/>
            <person name="Zhang D."/>
            <person name="Sun W.H."/>
            <person name="Liu D.K."/>
            <person name="Li Y."/>
            <person name="Chen G.Z."/>
            <person name="Liu X.D."/>
            <person name="Liao X.Y."/>
            <person name="Jiang Y.T."/>
            <person name="Yu X."/>
            <person name="Hao Y."/>
            <person name="Huang J."/>
            <person name="Zhao X.W."/>
            <person name="Ke S."/>
            <person name="Chen Y.Y."/>
            <person name="Wu W.L."/>
            <person name="Hsu J.L."/>
            <person name="Lin Y.F."/>
            <person name="Huang M.D."/>
            <person name="Li C.Y."/>
            <person name="Huang L."/>
            <person name="Wang Z.W."/>
            <person name="Zhao X."/>
            <person name="Zhong W.Y."/>
            <person name="Peng D.H."/>
            <person name="Ahmad S."/>
            <person name="Lan S."/>
            <person name="Zhang J.S."/>
            <person name="Tsai W.C."/>
            <person name="Van de Peer Y."/>
            <person name="Liu Z.J."/>
        </authorList>
    </citation>
    <scope>NUCLEOTIDE SEQUENCE</scope>
    <source>
        <strain evidence="4">CP</strain>
    </source>
</reference>
<comment type="caution">
    <text evidence="4">The sequence shown here is derived from an EMBL/GenBank/DDBJ whole genome shotgun (WGS) entry which is preliminary data.</text>
</comment>
<dbReference type="SMART" id="SM01197">
    <property type="entry name" value="FANCL_C"/>
    <property type="match status" value="1"/>
</dbReference>
<dbReference type="Gene3D" id="3.10.110.20">
    <property type="entry name" value="RWD domain-like"/>
    <property type="match status" value="1"/>
</dbReference>
<evidence type="ECO:0000313" key="4">
    <source>
        <dbReference type="EMBL" id="KAK1292616.1"/>
    </source>
</evidence>
<feature type="domain" description="FANCL UBC-like" evidence="2">
    <location>
        <begin position="46"/>
        <end position="134"/>
    </location>
</feature>
<keyword evidence="5" id="KW-1185">Reference proteome</keyword>
<evidence type="ECO:0000313" key="5">
    <source>
        <dbReference type="Proteomes" id="UP001180020"/>
    </source>
</evidence>
<gene>
    <name evidence="4" type="ORF">QJS10_CPB17g02639</name>
</gene>
<dbReference type="Gene3D" id="3.10.110.10">
    <property type="entry name" value="Ubiquitin Conjugating Enzyme"/>
    <property type="match status" value="1"/>
</dbReference>
<dbReference type="Pfam" id="PF18891">
    <property type="entry name" value="FANCL_d3"/>
    <property type="match status" value="1"/>
</dbReference>
<dbReference type="PANTHER" id="PTHR13206:SF0">
    <property type="entry name" value="E3 UBIQUITIN-PROTEIN LIGASE FANCL"/>
    <property type="match status" value="1"/>
</dbReference>
<reference evidence="4" key="2">
    <citation type="submission" date="2023-06" db="EMBL/GenBank/DDBJ databases">
        <authorList>
            <person name="Ma L."/>
            <person name="Liu K.-W."/>
            <person name="Li Z."/>
            <person name="Hsiao Y.-Y."/>
            <person name="Qi Y."/>
            <person name="Fu T."/>
            <person name="Tang G."/>
            <person name="Zhang D."/>
            <person name="Sun W.-H."/>
            <person name="Liu D.-K."/>
            <person name="Li Y."/>
            <person name="Chen G.-Z."/>
            <person name="Liu X.-D."/>
            <person name="Liao X.-Y."/>
            <person name="Jiang Y.-T."/>
            <person name="Yu X."/>
            <person name="Hao Y."/>
            <person name="Huang J."/>
            <person name="Zhao X.-W."/>
            <person name="Ke S."/>
            <person name="Chen Y.-Y."/>
            <person name="Wu W.-L."/>
            <person name="Hsu J.-L."/>
            <person name="Lin Y.-F."/>
            <person name="Huang M.-D."/>
            <person name="Li C.-Y."/>
            <person name="Huang L."/>
            <person name="Wang Z.-W."/>
            <person name="Zhao X."/>
            <person name="Zhong W.-Y."/>
            <person name="Peng D.-H."/>
            <person name="Ahmad S."/>
            <person name="Lan S."/>
            <person name="Zhang J.-S."/>
            <person name="Tsai W.-C."/>
            <person name="Van De Peer Y."/>
            <person name="Liu Z.-J."/>
        </authorList>
    </citation>
    <scope>NUCLEOTIDE SEQUENCE</scope>
    <source>
        <strain evidence="4">CP</strain>
        <tissue evidence="4">Leaves</tissue>
    </source>
</reference>